<organism evidence="1 2">
    <name type="scientific">Anabaena azotica FACHB-119</name>
    <dbReference type="NCBI Taxonomy" id="947527"/>
    <lineage>
        <taxon>Bacteria</taxon>
        <taxon>Bacillati</taxon>
        <taxon>Cyanobacteriota</taxon>
        <taxon>Cyanophyceae</taxon>
        <taxon>Nostocales</taxon>
        <taxon>Nostocaceae</taxon>
        <taxon>Anabaena</taxon>
        <taxon>Anabaena azotica</taxon>
    </lineage>
</organism>
<dbReference type="Proteomes" id="UP000661112">
    <property type="component" value="Unassembled WGS sequence"/>
</dbReference>
<accession>A0ABR8DEY1</accession>
<proteinExistence type="predicted"/>
<dbReference type="EMBL" id="JACJSG010000112">
    <property type="protein sequence ID" value="MBD2505659.1"/>
    <property type="molecule type" value="Genomic_DNA"/>
</dbReference>
<name>A0ABR8DEY1_9NOST</name>
<evidence type="ECO:0000313" key="2">
    <source>
        <dbReference type="Proteomes" id="UP000661112"/>
    </source>
</evidence>
<comment type="caution">
    <text evidence="1">The sequence shown here is derived from an EMBL/GenBank/DDBJ whole genome shotgun (WGS) entry which is preliminary data.</text>
</comment>
<evidence type="ECO:0000313" key="1">
    <source>
        <dbReference type="EMBL" id="MBD2505659.1"/>
    </source>
</evidence>
<sequence length="54" mass="5869">MVNALLGDRHKVSVMFQLLSVSDRLIPYTASNSLLMPETSSGLLSLSVCPLSFE</sequence>
<gene>
    <name evidence="1" type="ORF">H6G83_34575</name>
</gene>
<keyword evidence="2" id="KW-1185">Reference proteome</keyword>
<reference evidence="1 2" key="1">
    <citation type="journal article" date="2020" name="ISME J.">
        <title>Comparative genomics reveals insights into cyanobacterial evolution and habitat adaptation.</title>
        <authorList>
            <person name="Chen M.Y."/>
            <person name="Teng W.K."/>
            <person name="Zhao L."/>
            <person name="Hu C.X."/>
            <person name="Zhou Y.K."/>
            <person name="Han B.P."/>
            <person name="Song L.R."/>
            <person name="Shu W.S."/>
        </authorList>
    </citation>
    <scope>NUCLEOTIDE SEQUENCE [LARGE SCALE GENOMIC DNA]</scope>
    <source>
        <strain evidence="1 2">FACHB-119</strain>
    </source>
</reference>
<protein>
    <submittedName>
        <fullName evidence="1">Uncharacterized protein</fullName>
    </submittedName>
</protein>
<dbReference type="RefSeq" id="WP_206759027.1">
    <property type="nucleotide sequence ID" value="NZ_JACJSG010000112.1"/>
</dbReference>